<dbReference type="EMBL" id="GBRH01224564">
    <property type="protein sequence ID" value="JAD73331.1"/>
    <property type="molecule type" value="Transcribed_RNA"/>
</dbReference>
<dbReference type="AlphaFoldDB" id="A0A0A9CCK5"/>
<sequence>MGTYQDSVHSSIDSLATSAQLNVSKYYLQLLAAACVLVCCNKE</sequence>
<evidence type="ECO:0000313" key="1">
    <source>
        <dbReference type="EMBL" id="JAD73331.1"/>
    </source>
</evidence>
<reference evidence="1" key="1">
    <citation type="submission" date="2014-09" db="EMBL/GenBank/DDBJ databases">
        <authorList>
            <person name="Magalhaes I.L.F."/>
            <person name="Oliveira U."/>
            <person name="Santos F.R."/>
            <person name="Vidigal T.H.D.A."/>
            <person name="Brescovit A.D."/>
            <person name="Santos A.J."/>
        </authorList>
    </citation>
    <scope>NUCLEOTIDE SEQUENCE</scope>
    <source>
        <tissue evidence="1">Shoot tissue taken approximately 20 cm above the soil surface</tissue>
    </source>
</reference>
<organism evidence="1">
    <name type="scientific">Arundo donax</name>
    <name type="common">Giant reed</name>
    <name type="synonym">Donax arundinaceus</name>
    <dbReference type="NCBI Taxonomy" id="35708"/>
    <lineage>
        <taxon>Eukaryota</taxon>
        <taxon>Viridiplantae</taxon>
        <taxon>Streptophyta</taxon>
        <taxon>Embryophyta</taxon>
        <taxon>Tracheophyta</taxon>
        <taxon>Spermatophyta</taxon>
        <taxon>Magnoliopsida</taxon>
        <taxon>Liliopsida</taxon>
        <taxon>Poales</taxon>
        <taxon>Poaceae</taxon>
        <taxon>PACMAD clade</taxon>
        <taxon>Arundinoideae</taxon>
        <taxon>Arundineae</taxon>
        <taxon>Arundo</taxon>
    </lineage>
</organism>
<name>A0A0A9CCK5_ARUDO</name>
<reference evidence="1" key="2">
    <citation type="journal article" date="2015" name="Data Brief">
        <title>Shoot transcriptome of the giant reed, Arundo donax.</title>
        <authorList>
            <person name="Barrero R.A."/>
            <person name="Guerrero F.D."/>
            <person name="Moolhuijzen P."/>
            <person name="Goolsby J.A."/>
            <person name="Tidwell J."/>
            <person name="Bellgard S.E."/>
            <person name="Bellgard M.I."/>
        </authorList>
    </citation>
    <scope>NUCLEOTIDE SEQUENCE</scope>
    <source>
        <tissue evidence="1">Shoot tissue taken approximately 20 cm above the soil surface</tissue>
    </source>
</reference>
<proteinExistence type="predicted"/>
<accession>A0A0A9CCK5</accession>
<protein>
    <submittedName>
        <fullName evidence="1">Uncharacterized protein</fullName>
    </submittedName>
</protein>